<keyword evidence="4" id="KW-0804">Transcription</keyword>
<organism evidence="7 8">
    <name type="scientific">Mucilaginibacter sabulilitoris</name>
    <dbReference type="NCBI Taxonomy" id="1173583"/>
    <lineage>
        <taxon>Bacteria</taxon>
        <taxon>Pseudomonadati</taxon>
        <taxon>Bacteroidota</taxon>
        <taxon>Sphingobacteriia</taxon>
        <taxon>Sphingobacteriales</taxon>
        <taxon>Sphingobacteriaceae</taxon>
        <taxon>Mucilaginibacter</taxon>
    </lineage>
</organism>
<evidence type="ECO:0000256" key="3">
    <source>
        <dbReference type="ARBA" id="ARBA00023082"/>
    </source>
</evidence>
<dbReference type="RefSeq" id="WP_321562869.1">
    <property type="nucleotide sequence ID" value="NZ_CP139558.1"/>
</dbReference>
<accession>A0ABZ0TKN2</accession>
<keyword evidence="2" id="KW-0805">Transcription regulation</keyword>
<dbReference type="EMBL" id="CP139558">
    <property type="protein sequence ID" value="WPU93735.1"/>
    <property type="molecule type" value="Genomic_DNA"/>
</dbReference>
<dbReference type="InterPro" id="IPR014284">
    <property type="entry name" value="RNA_pol_sigma-70_dom"/>
</dbReference>
<dbReference type="InterPro" id="IPR013324">
    <property type="entry name" value="RNA_pol_sigma_r3/r4-like"/>
</dbReference>
<dbReference type="NCBIfam" id="TIGR02937">
    <property type="entry name" value="sigma70-ECF"/>
    <property type="match status" value="1"/>
</dbReference>
<evidence type="ECO:0000259" key="6">
    <source>
        <dbReference type="Pfam" id="PF08281"/>
    </source>
</evidence>
<dbReference type="Gene3D" id="1.10.1740.10">
    <property type="match status" value="1"/>
</dbReference>
<evidence type="ECO:0000313" key="8">
    <source>
        <dbReference type="Proteomes" id="UP001324380"/>
    </source>
</evidence>
<dbReference type="InterPro" id="IPR007627">
    <property type="entry name" value="RNA_pol_sigma70_r2"/>
</dbReference>
<dbReference type="SUPFAM" id="SSF88659">
    <property type="entry name" value="Sigma3 and sigma4 domains of RNA polymerase sigma factors"/>
    <property type="match status" value="1"/>
</dbReference>
<dbReference type="InterPro" id="IPR013325">
    <property type="entry name" value="RNA_pol_sigma_r2"/>
</dbReference>
<protein>
    <submittedName>
        <fullName evidence="7">RNA polymerase sigma-70 factor</fullName>
    </submittedName>
</protein>
<dbReference type="InterPro" id="IPR014327">
    <property type="entry name" value="RNA_pol_sigma70_bacteroid"/>
</dbReference>
<keyword evidence="8" id="KW-1185">Reference proteome</keyword>
<reference evidence="7 8" key="1">
    <citation type="submission" date="2023-11" db="EMBL/GenBank/DDBJ databases">
        <title>Analysis of the Genomes of Mucilaginibacter gossypii cycad 4 and M. sabulilitoris SNA2: microbes with the potential for plant growth promotion.</title>
        <authorList>
            <person name="Hirsch A.M."/>
            <person name="Humm E."/>
            <person name="Rubbi M."/>
            <person name="Del Vecchio G."/>
            <person name="Ha S.M."/>
            <person name="Pellegrini M."/>
            <person name="Gunsalus R.P."/>
        </authorList>
    </citation>
    <scope>NUCLEOTIDE SEQUENCE [LARGE SCALE GENOMIC DNA]</scope>
    <source>
        <strain evidence="7 8">SNA2</strain>
    </source>
</reference>
<keyword evidence="3" id="KW-0731">Sigma factor</keyword>
<feature type="domain" description="RNA polymerase sigma factor 70 region 4 type 2" evidence="6">
    <location>
        <begin position="140"/>
        <end position="184"/>
    </location>
</feature>
<evidence type="ECO:0000313" key="7">
    <source>
        <dbReference type="EMBL" id="WPU93735.1"/>
    </source>
</evidence>
<name>A0ABZ0TKN2_9SPHI</name>
<dbReference type="PANTHER" id="PTHR43133:SF46">
    <property type="entry name" value="RNA POLYMERASE SIGMA-70 FACTOR ECF SUBFAMILY"/>
    <property type="match status" value="1"/>
</dbReference>
<comment type="similarity">
    <text evidence="1">Belongs to the sigma-70 factor family. ECF subfamily.</text>
</comment>
<gene>
    <name evidence="7" type="ORF">SNE25_30925</name>
</gene>
<evidence type="ECO:0000256" key="2">
    <source>
        <dbReference type="ARBA" id="ARBA00023015"/>
    </source>
</evidence>
<proteinExistence type="inferred from homology"/>
<dbReference type="PANTHER" id="PTHR43133">
    <property type="entry name" value="RNA POLYMERASE ECF-TYPE SIGMA FACTO"/>
    <property type="match status" value="1"/>
</dbReference>
<dbReference type="Pfam" id="PF04542">
    <property type="entry name" value="Sigma70_r2"/>
    <property type="match status" value="1"/>
</dbReference>
<evidence type="ECO:0000259" key="5">
    <source>
        <dbReference type="Pfam" id="PF04542"/>
    </source>
</evidence>
<evidence type="ECO:0000256" key="4">
    <source>
        <dbReference type="ARBA" id="ARBA00023163"/>
    </source>
</evidence>
<dbReference type="Proteomes" id="UP001324380">
    <property type="component" value="Chromosome"/>
</dbReference>
<sequence length="208" mass="24024">MDVLSPNAMAVDQLKNLNENELLHRLQLGDIQAFDYIFGKFYSALCFFATRLTSDRFVAEEIVQDIFYKLWNKHADFTTLNSIKAFLYISTRNASINFLNKEQRKIKHDVEFGLLEDEFQEPVINEIIYTEVLREIAIEVNALPEQCAKIIKMIFEDGLQPKEVADKLNITISTVYNQKMRGLSILKKRLSGRGFSTLTAVILSICFR</sequence>
<evidence type="ECO:0000256" key="1">
    <source>
        <dbReference type="ARBA" id="ARBA00010641"/>
    </source>
</evidence>
<dbReference type="SUPFAM" id="SSF88946">
    <property type="entry name" value="Sigma2 domain of RNA polymerase sigma factors"/>
    <property type="match status" value="1"/>
</dbReference>
<dbReference type="InterPro" id="IPR013249">
    <property type="entry name" value="RNA_pol_sigma70_r4_t2"/>
</dbReference>
<dbReference type="NCBIfam" id="TIGR02985">
    <property type="entry name" value="Sig70_bacteroi1"/>
    <property type="match status" value="1"/>
</dbReference>
<dbReference type="Gene3D" id="1.10.10.10">
    <property type="entry name" value="Winged helix-like DNA-binding domain superfamily/Winged helix DNA-binding domain"/>
    <property type="match status" value="1"/>
</dbReference>
<dbReference type="InterPro" id="IPR039425">
    <property type="entry name" value="RNA_pol_sigma-70-like"/>
</dbReference>
<feature type="domain" description="RNA polymerase sigma-70 region 2" evidence="5">
    <location>
        <begin position="40"/>
        <end position="104"/>
    </location>
</feature>
<dbReference type="Pfam" id="PF08281">
    <property type="entry name" value="Sigma70_r4_2"/>
    <property type="match status" value="1"/>
</dbReference>
<dbReference type="InterPro" id="IPR036388">
    <property type="entry name" value="WH-like_DNA-bd_sf"/>
</dbReference>